<sequence length="294" mass="31735">MIPRRTVMKGLAGVPLAAVLADPRLARAAADELQQVSLPTADGRTVEAALALPDRIEDPVPGVILVHEWWGLNDQIKSVARELAQQGFATLAVDLFGGEVAETPERARELTGAVKPEQAIATLTGWVDWLEKRQETSSQVGVVGWCFGGGWALRTAIHAPVDAAVIYYGNVDVPVDDLQKIDAPVLGHFATKDQHITESMVNTFQERMREAGQPLELYWYDADHAFANPTGARYDAGAAAVSWTRTLAFLVEHLRTARGQGRADPTEQPVQTETKAETDAADEVPDAGAVTAPQ</sequence>
<dbReference type="InterPro" id="IPR002925">
    <property type="entry name" value="Dienelactn_hydro"/>
</dbReference>
<evidence type="ECO:0000259" key="2">
    <source>
        <dbReference type="Pfam" id="PF01738"/>
    </source>
</evidence>
<protein>
    <submittedName>
        <fullName evidence="3">Carboxymethylenebutenolidase</fullName>
    </submittedName>
</protein>
<dbReference type="InterPro" id="IPR006311">
    <property type="entry name" value="TAT_signal"/>
</dbReference>
<feature type="domain" description="Dienelactone hydrolase" evidence="2">
    <location>
        <begin position="47"/>
        <end position="253"/>
    </location>
</feature>
<dbReference type="InterPro" id="IPR029058">
    <property type="entry name" value="AB_hydrolase_fold"/>
</dbReference>
<dbReference type="EMBL" id="OCNJ01000005">
    <property type="protein sequence ID" value="SOD96205.1"/>
    <property type="molecule type" value="Genomic_DNA"/>
</dbReference>
<dbReference type="Gene3D" id="3.40.50.1820">
    <property type="entry name" value="alpha/beta hydrolase"/>
    <property type="match status" value="1"/>
</dbReference>
<name>A0A286GKY8_9PROT</name>
<gene>
    <name evidence="3" type="ORF">SAMN05421508_105207</name>
</gene>
<organism evidence="3 4">
    <name type="scientific">Caenispirillum bisanense</name>
    <dbReference type="NCBI Taxonomy" id="414052"/>
    <lineage>
        <taxon>Bacteria</taxon>
        <taxon>Pseudomonadati</taxon>
        <taxon>Pseudomonadota</taxon>
        <taxon>Alphaproteobacteria</taxon>
        <taxon>Rhodospirillales</taxon>
        <taxon>Novispirillaceae</taxon>
        <taxon>Caenispirillum</taxon>
    </lineage>
</organism>
<evidence type="ECO:0000256" key="1">
    <source>
        <dbReference type="SAM" id="MobiDB-lite"/>
    </source>
</evidence>
<proteinExistence type="predicted"/>
<dbReference type="PANTHER" id="PTHR46623">
    <property type="entry name" value="CARBOXYMETHYLENEBUTENOLIDASE-RELATED"/>
    <property type="match status" value="1"/>
</dbReference>
<reference evidence="3 4" key="1">
    <citation type="submission" date="2017-09" db="EMBL/GenBank/DDBJ databases">
        <authorList>
            <person name="Ehlers B."/>
            <person name="Leendertz F.H."/>
        </authorList>
    </citation>
    <scope>NUCLEOTIDE SEQUENCE [LARGE SCALE GENOMIC DNA]</scope>
    <source>
        <strain evidence="3 4">USBA 140</strain>
    </source>
</reference>
<dbReference type="GO" id="GO:0016787">
    <property type="term" value="F:hydrolase activity"/>
    <property type="evidence" value="ECO:0007669"/>
    <property type="project" value="InterPro"/>
</dbReference>
<keyword evidence="4" id="KW-1185">Reference proteome</keyword>
<feature type="region of interest" description="Disordered" evidence="1">
    <location>
        <begin position="258"/>
        <end position="294"/>
    </location>
</feature>
<dbReference type="AlphaFoldDB" id="A0A286GKY8"/>
<dbReference type="PANTHER" id="PTHR46623:SF7">
    <property type="entry name" value="CARBOXYMETHYLENEBUTENOLIDASE"/>
    <property type="match status" value="1"/>
</dbReference>
<dbReference type="SUPFAM" id="SSF53474">
    <property type="entry name" value="alpha/beta-Hydrolases"/>
    <property type="match status" value="1"/>
</dbReference>
<evidence type="ECO:0000313" key="4">
    <source>
        <dbReference type="Proteomes" id="UP000219621"/>
    </source>
</evidence>
<dbReference type="OrthoDB" id="9787933at2"/>
<dbReference type="Proteomes" id="UP000219621">
    <property type="component" value="Unassembled WGS sequence"/>
</dbReference>
<dbReference type="PROSITE" id="PS51318">
    <property type="entry name" value="TAT"/>
    <property type="match status" value="1"/>
</dbReference>
<accession>A0A286GKY8</accession>
<evidence type="ECO:0000313" key="3">
    <source>
        <dbReference type="EMBL" id="SOD96205.1"/>
    </source>
</evidence>
<dbReference type="RefSeq" id="WP_097279583.1">
    <property type="nucleotide sequence ID" value="NZ_OCNJ01000005.1"/>
</dbReference>
<dbReference type="InterPro" id="IPR051049">
    <property type="entry name" value="Dienelactone_hydrolase-like"/>
</dbReference>
<dbReference type="Pfam" id="PF01738">
    <property type="entry name" value="DLH"/>
    <property type="match status" value="1"/>
</dbReference>